<dbReference type="SUPFAM" id="SSF54593">
    <property type="entry name" value="Glyoxalase/Bleomycin resistance protein/Dihydroxybiphenyl dioxygenase"/>
    <property type="match status" value="1"/>
</dbReference>
<feature type="compositionally biased region" description="Low complexity" evidence="1">
    <location>
        <begin position="188"/>
        <end position="201"/>
    </location>
</feature>
<protein>
    <recommendedName>
        <fullName evidence="2">VOC domain-containing protein</fullName>
    </recommendedName>
</protein>
<proteinExistence type="predicted"/>
<feature type="domain" description="VOC" evidence="2">
    <location>
        <begin position="1"/>
        <end position="108"/>
    </location>
</feature>
<reference evidence="3" key="2">
    <citation type="submission" date="2024-07" db="EMBL/GenBank/DDBJ databases">
        <title>Streptomyces haneummycinica sp. nov., a new antibiotic-producing actinobacterium isolated from marine sediment.</title>
        <authorList>
            <person name="Uemura M."/>
            <person name="Hamada M."/>
            <person name="Hirano S."/>
            <person name="Kobayashi K."/>
            <person name="Ohshiro T."/>
            <person name="Kobayashi T."/>
            <person name="Terahara T."/>
        </authorList>
    </citation>
    <scope>NUCLEOTIDE SEQUENCE</scope>
    <source>
        <strain evidence="3">KM77-8</strain>
    </source>
</reference>
<name>A0AAT9HFB7_9ACTN</name>
<gene>
    <name evidence="3" type="ORF">SHKM778_23790</name>
</gene>
<dbReference type="Gene3D" id="3.10.180.10">
    <property type="entry name" value="2,3-Dihydroxybiphenyl 1,2-Dioxygenase, domain 1"/>
    <property type="match status" value="2"/>
</dbReference>
<evidence type="ECO:0000256" key="1">
    <source>
        <dbReference type="SAM" id="MobiDB-lite"/>
    </source>
</evidence>
<evidence type="ECO:0000313" key="3">
    <source>
        <dbReference type="EMBL" id="BFO15991.1"/>
    </source>
</evidence>
<dbReference type="CDD" id="cd07247">
    <property type="entry name" value="SgaA_N_like"/>
    <property type="match status" value="1"/>
</dbReference>
<dbReference type="PANTHER" id="PTHR33993">
    <property type="entry name" value="GLYOXALASE-RELATED"/>
    <property type="match status" value="1"/>
</dbReference>
<dbReference type="AlphaFoldDB" id="A0AAT9HFB7"/>
<dbReference type="PROSITE" id="PS51819">
    <property type="entry name" value="VOC"/>
    <property type="match status" value="1"/>
</dbReference>
<dbReference type="PANTHER" id="PTHR33993:SF10">
    <property type="entry name" value="CONSERVED PROTEIN"/>
    <property type="match status" value="1"/>
</dbReference>
<dbReference type="EMBL" id="AP035768">
    <property type="protein sequence ID" value="BFO15991.1"/>
    <property type="molecule type" value="Genomic_DNA"/>
</dbReference>
<sequence>MVHGLETTEEFYGALFGWEFRPGPEPFGPYVRALLGGHEVAGMGVLPPDRDLPTAWTPYFASDDVDRTADLVRSRGGTIGVGLLDAADAGRLAICADPCGAVFGVWQASASAGTAVTGVPGTPAWNELTTFESTRVAKFYETVFGYDEEPVVSADLDYVTLHLDGHPVAGVHGLGNALPATGARTGRRTSPCPTRTTRSPGYATSAATS</sequence>
<dbReference type="InterPro" id="IPR037523">
    <property type="entry name" value="VOC_core"/>
</dbReference>
<organism evidence="3">
    <name type="scientific">Streptomyces haneummycinicus</name>
    <dbReference type="NCBI Taxonomy" id="3074435"/>
    <lineage>
        <taxon>Bacteria</taxon>
        <taxon>Bacillati</taxon>
        <taxon>Actinomycetota</taxon>
        <taxon>Actinomycetes</taxon>
        <taxon>Kitasatosporales</taxon>
        <taxon>Streptomycetaceae</taxon>
        <taxon>Streptomyces</taxon>
    </lineage>
</organism>
<evidence type="ECO:0000259" key="2">
    <source>
        <dbReference type="PROSITE" id="PS51819"/>
    </source>
</evidence>
<dbReference type="InterPro" id="IPR029068">
    <property type="entry name" value="Glyas_Bleomycin-R_OHBP_Dase"/>
</dbReference>
<accession>A0AAT9HFB7</accession>
<reference evidence="3" key="1">
    <citation type="submission" date="2024-06" db="EMBL/GenBank/DDBJ databases">
        <authorList>
            <consortium name="consrtm"/>
            <person name="Uemura M."/>
            <person name="Terahara T."/>
        </authorList>
    </citation>
    <scope>NUCLEOTIDE SEQUENCE</scope>
    <source>
        <strain evidence="3">KM77-8</strain>
    </source>
</reference>
<dbReference type="InterPro" id="IPR052164">
    <property type="entry name" value="Anthracycline_SecMetBiosynth"/>
</dbReference>
<feature type="region of interest" description="Disordered" evidence="1">
    <location>
        <begin position="179"/>
        <end position="209"/>
    </location>
</feature>